<reference evidence="2 3" key="1">
    <citation type="journal article" date="2014" name="PLoS Genet.">
        <title>Analysis of the Phlebiopsis gigantea genome, transcriptome and secretome provides insight into its pioneer colonization strategies of wood.</title>
        <authorList>
            <person name="Hori C."/>
            <person name="Ishida T."/>
            <person name="Igarashi K."/>
            <person name="Samejima M."/>
            <person name="Suzuki H."/>
            <person name="Master E."/>
            <person name="Ferreira P."/>
            <person name="Ruiz-Duenas F.J."/>
            <person name="Held B."/>
            <person name="Canessa P."/>
            <person name="Larrondo L.F."/>
            <person name="Schmoll M."/>
            <person name="Druzhinina I.S."/>
            <person name="Kubicek C.P."/>
            <person name="Gaskell J.A."/>
            <person name="Kersten P."/>
            <person name="St John F."/>
            <person name="Glasner J."/>
            <person name="Sabat G."/>
            <person name="Splinter BonDurant S."/>
            <person name="Syed K."/>
            <person name="Yadav J."/>
            <person name="Mgbeahuruike A.C."/>
            <person name="Kovalchuk A."/>
            <person name="Asiegbu F.O."/>
            <person name="Lackner G."/>
            <person name="Hoffmeister D."/>
            <person name="Rencoret J."/>
            <person name="Gutierrez A."/>
            <person name="Sun H."/>
            <person name="Lindquist E."/>
            <person name="Barry K."/>
            <person name="Riley R."/>
            <person name="Grigoriev I.V."/>
            <person name="Henrissat B."/>
            <person name="Kues U."/>
            <person name="Berka R.M."/>
            <person name="Martinez A.T."/>
            <person name="Covert S.F."/>
            <person name="Blanchette R.A."/>
            <person name="Cullen D."/>
        </authorList>
    </citation>
    <scope>NUCLEOTIDE SEQUENCE [LARGE SCALE GENOMIC DNA]</scope>
    <source>
        <strain evidence="2 3">11061_1 CR5-6</strain>
    </source>
</reference>
<organism evidence="2 3">
    <name type="scientific">Phlebiopsis gigantea (strain 11061_1 CR5-6)</name>
    <name type="common">White-rot fungus</name>
    <name type="synonym">Peniophora gigantea</name>
    <dbReference type="NCBI Taxonomy" id="745531"/>
    <lineage>
        <taxon>Eukaryota</taxon>
        <taxon>Fungi</taxon>
        <taxon>Dikarya</taxon>
        <taxon>Basidiomycota</taxon>
        <taxon>Agaricomycotina</taxon>
        <taxon>Agaricomycetes</taxon>
        <taxon>Polyporales</taxon>
        <taxon>Phanerochaetaceae</taxon>
        <taxon>Phlebiopsis</taxon>
    </lineage>
</organism>
<feature type="compositionally biased region" description="Low complexity" evidence="1">
    <location>
        <begin position="52"/>
        <end position="67"/>
    </location>
</feature>
<gene>
    <name evidence="2" type="ORF">PHLGIDRAFT_509247</name>
</gene>
<dbReference type="HOGENOM" id="CLU_513982_0_0_1"/>
<feature type="compositionally biased region" description="Polar residues" evidence="1">
    <location>
        <begin position="31"/>
        <end position="51"/>
    </location>
</feature>
<keyword evidence="3" id="KW-1185">Reference proteome</keyword>
<evidence type="ECO:0000256" key="1">
    <source>
        <dbReference type="SAM" id="MobiDB-lite"/>
    </source>
</evidence>
<evidence type="ECO:0000313" key="3">
    <source>
        <dbReference type="Proteomes" id="UP000053257"/>
    </source>
</evidence>
<dbReference type="AlphaFoldDB" id="A0A0C3N9I7"/>
<feature type="region of interest" description="Disordered" evidence="1">
    <location>
        <begin position="1"/>
        <end position="106"/>
    </location>
</feature>
<proteinExistence type="predicted"/>
<dbReference type="EMBL" id="KN840888">
    <property type="protein sequence ID" value="KIP01159.1"/>
    <property type="molecule type" value="Genomic_DNA"/>
</dbReference>
<accession>A0A0C3N9I7</accession>
<protein>
    <submittedName>
        <fullName evidence="2">Uncharacterized protein</fullName>
    </submittedName>
</protein>
<sequence>MPAPSRKNVPKTSELVPDSSPENTPEPEQAAVQTAQVHHDSLQSQTQQPGNPASGQPQGAASGASSGTRVTVQTVKRKRQSKNNEAPDDGSTVHQHQIPAAPTKSKAKVIKLLQGTEDKVQKHQEAAEMGQQLIQATQDMEGCSLGFAKMDIFSLPSAPQLTKGTLNRRALTLSHARSLYKVFKEGHKQAFNSKNVLLIGIQKSWVDESSLQSSCQNLKEVVWTSAANKQKAILLNGQHRITANELLVTELVTSLQKLQNLDQALMSLPQQQDCNKKKDTLKVLIKKESMWGIQFFNLDLIQSLPNHSMVEHILASNNPTLQKQDTAQQGLALALALIRKEAPEMRESTAKSFTMTNPGAAYIIKHPLVRELMVDLYDYDAFNNSFYFKANQMKQWKADIGMIMVTLLKGPLFLMDTLFTPVTFPSHPTVPSQEPNPALSTLLKEAPKPLRALCSQQLSKDLEGLFTKHFHSSYNLLGLEPPLEEYSSLWSNYVLDVREHIATFAADGLMHLQSLSSDLDSSQVETVFRV</sequence>
<dbReference type="Proteomes" id="UP000053257">
    <property type="component" value="Unassembled WGS sequence"/>
</dbReference>
<name>A0A0C3N9I7_PHLG1</name>
<evidence type="ECO:0000313" key="2">
    <source>
        <dbReference type="EMBL" id="KIP01159.1"/>
    </source>
</evidence>